<dbReference type="EMBL" id="JASPKY010000003">
    <property type="protein sequence ID" value="KAK9758905.1"/>
    <property type="molecule type" value="Genomic_DNA"/>
</dbReference>
<evidence type="ECO:0000313" key="2">
    <source>
        <dbReference type="Proteomes" id="UP001458880"/>
    </source>
</evidence>
<dbReference type="AlphaFoldDB" id="A0AAW1NLP6"/>
<proteinExistence type="predicted"/>
<reference evidence="1 2" key="1">
    <citation type="journal article" date="2024" name="BMC Genomics">
        <title>De novo assembly and annotation of Popillia japonica's genome with initial clues to its potential as an invasive pest.</title>
        <authorList>
            <person name="Cucini C."/>
            <person name="Boschi S."/>
            <person name="Funari R."/>
            <person name="Cardaioli E."/>
            <person name="Iannotti N."/>
            <person name="Marturano G."/>
            <person name="Paoli F."/>
            <person name="Bruttini M."/>
            <person name="Carapelli A."/>
            <person name="Frati F."/>
            <person name="Nardi F."/>
        </authorList>
    </citation>
    <scope>NUCLEOTIDE SEQUENCE [LARGE SCALE GENOMIC DNA]</scope>
    <source>
        <strain evidence="1">DMR45628</strain>
    </source>
</reference>
<comment type="caution">
    <text evidence="1">The sequence shown here is derived from an EMBL/GenBank/DDBJ whole genome shotgun (WGS) entry which is preliminary data.</text>
</comment>
<protein>
    <submittedName>
        <fullName evidence="1">Uncharacterized protein</fullName>
    </submittedName>
</protein>
<sequence length="133" mass="15211">MTRDGSFRGRFRDGHLKVALKRSNFIRKCNNKTQPPVHKHWMELVVSNKKYLSNRETLRIAYQRLDAHLTRTSRQIGASPGNANAVSGNIPSPLLCPPSFYSRRREFATVHPHFSLIRQDERTQVGKMAAVLA</sequence>
<accession>A0AAW1NLP6</accession>
<evidence type="ECO:0000313" key="1">
    <source>
        <dbReference type="EMBL" id="KAK9758905.1"/>
    </source>
</evidence>
<organism evidence="1 2">
    <name type="scientific">Popillia japonica</name>
    <name type="common">Japanese beetle</name>
    <dbReference type="NCBI Taxonomy" id="7064"/>
    <lineage>
        <taxon>Eukaryota</taxon>
        <taxon>Metazoa</taxon>
        <taxon>Ecdysozoa</taxon>
        <taxon>Arthropoda</taxon>
        <taxon>Hexapoda</taxon>
        <taxon>Insecta</taxon>
        <taxon>Pterygota</taxon>
        <taxon>Neoptera</taxon>
        <taxon>Endopterygota</taxon>
        <taxon>Coleoptera</taxon>
        <taxon>Polyphaga</taxon>
        <taxon>Scarabaeiformia</taxon>
        <taxon>Scarabaeidae</taxon>
        <taxon>Rutelinae</taxon>
        <taxon>Popillia</taxon>
    </lineage>
</organism>
<dbReference type="Proteomes" id="UP001458880">
    <property type="component" value="Unassembled WGS sequence"/>
</dbReference>
<gene>
    <name evidence="1" type="ORF">QE152_g568</name>
</gene>
<name>A0AAW1NLP6_POPJA</name>
<keyword evidence="2" id="KW-1185">Reference proteome</keyword>